<evidence type="ECO:0000259" key="7">
    <source>
        <dbReference type="Pfam" id="PF04130"/>
    </source>
</evidence>
<dbReference type="InterPro" id="IPR042241">
    <property type="entry name" value="GCP_C_sf"/>
</dbReference>
<dbReference type="GO" id="GO:0005874">
    <property type="term" value="C:microtubule"/>
    <property type="evidence" value="ECO:0007669"/>
    <property type="project" value="UniProtKB-KW"/>
</dbReference>
<dbReference type="InterPro" id="IPR041470">
    <property type="entry name" value="GCP_N"/>
</dbReference>
<dbReference type="Pfam" id="PF04130">
    <property type="entry name" value="GCP_C_terminal"/>
    <property type="match status" value="1"/>
</dbReference>
<accession>A0A9Q9AQ17</accession>
<comment type="subcellular location">
    <subcellularLocation>
        <location evidence="5">Cytoplasm</location>
        <location evidence="5">Cytoskeleton</location>
        <location evidence="5">Microtubule organizing center</location>
    </subcellularLocation>
</comment>
<evidence type="ECO:0000313" key="11">
    <source>
        <dbReference type="Proteomes" id="UP001056384"/>
    </source>
</evidence>
<evidence type="ECO:0000313" key="10">
    <source>
        <dbReference type="EMBL" id="USW51023.1"/>
    </source>
</evidence>
<dbReference type="InterPro" id="IPR007259">
    <property type="entry name" value="GCP"/>
</dbReference>
<feature type="domain" description="Gamma tubulin complex component protein N-terminal" evidence="9">
    <location>
        <begin position="222"/>
        <end position="483"/>
    </location>
</feature>
<gene>
    <name evidence="10" type="ORF">Slin15195_G043420</name>
</gene>
<dbReference type="GO" id="GO:0005816">
    <property type="term" value="C:spindle pole body"/>
    <property type="evidence" value="ECO:0007669"/>
    <property type="project" value="UniProtKB-ARBA"/>
</dbReference>
<dbReference type="Pfam" id="PF17681">
    <property type="entry name" value="GCP_N_terminal"/>
    <property type="match status" value="1"/>
</dbReference>
<dbReference type="GO" id="GO:0051225">
    <property type="term" value="P:spindle assembly"/>
    <property type="evidence" value="ECO:0007669"/>
    <property type="project" value="TreeGrafter"/>
</dbReference>
<feature type="domain" description="Gamma-Tubulin ring complex non-core subunit mod21 N-terminal" evidence="8">
    <location>
        <begin position="65"/>
        <end position="155"/>
    </location>
</feature>
<dbReference type="GO" id="GO:0000278">
    <property type="term" value="P:mitotic cell cycle"/>
    <property type="evidence" value="ECO:0007669"/>
    <property type="project" value="TreeGrafter"/>
</dbReference>
<evidence type="ECO:0000256" key="2">
    <source>
        <dbReference type="ARBA" id="ARBA00022490"/>
    </source>
</evidence>
<feature type="compositionally biased region" description="Acidic residues" evidence="6">
    <location>
        <begin position="155"/>
        <end position="164"/>
    </location>
</feature>
<dbReference type="AlphaFoldDB" id="A0A9Q9AQ17"/>
<dbReference type="GO" id="GO:0000930">
    <property type="term" value="C:gamma-tubulin complex"/>
    <property type="evidence" value="ECO:0007669"/>
    <property type="project" value="UniProtKB-ARBA"/>
</dbReference>
<dbReference type="GO" id="GO:0031122">
    <property type="term" value="P:cytoplasmic microtubule organization"/>
    <property type="evidence" value="ECO:0007669"/>
    <property type="project" value="TreeGrafter"/>
</dbReference>
<keyword evidence="11" id="KW-1185">Reference proteome</keyword>
<dbReference type="InterPro" id="IPR032797">
    <property type="entry name" value="Mod21_N"/>
</dbReference>
<dbReference type="GO" id="GO:0000922">
    <property type="term" value="C:spindle pole"/>
    <property type="evidence" value="ECO:0007669"/>
    <property type="project" value="InterPro"/>
</dbReference>
<keyword evidence="4 5" id="KW-0206">Cytoskeleton</keyword>
<dbReference type="Proteomes" id="UP001056384">
    <property type="component" value="Chromosome 3"/>
</dbReference>
<comment type="similarity">
    <text evidence="1 5">Belongs to the TUBGCP family.</text>
</comment>
<reference evidence="10" key="1">
    <citation type="submission" date="2022-06" db="EMBL/GenBank/DDBJ databases">
        <title>Complete genome sequences of two strains of the flax pathogen Septoria linicola.</title>
        <authorList>
            <person name="Lapalu N."/>
            <person name="Simon A."/>
            <person name="Demenou B."/>
            <person name="Paumier D."/>
            <person name="Guillot M.-P."/>
            <person name="Gout L."/>
            <person name="Valade R."/>
        </authorList>
    </citation>
    <scope>NUCLEOTIDE SEQUENCE</scope>
    <source>
        <strain evidence="10">SE15195</strain>
    </source>
</reference>
<evidence type="ECO:0000259" key="9">
    <source>
        <dbReference type="Pfam" id="PF17681"/>
    </source>
</evidence>
<organism evidence="10 11">
    <name type="scientific">Septoria linicola</name>
    <dbReference type="NCBI Taxonomy" id="215465"/>
    <lineage>
        <taxon>Eukaryota</taxon>
        <taxon>Fungi</taxon>
        <taxon>Dikarya</taxon>
        <taxon>Ascomycota</taxon>
        <taxon>Pezizomycotina</taxon>
        <taxon>Dothideomycetes</taxon>
        <taxon>Dothideomycetidae</taxon>
        <taxon>Mycosphaerellales</taxon>
        <taxon>Mycosphaerellaceae</taxon>
        <taxon>Septoria</taxon>
    </lineage>
</organism>
<dbReference type="GO" id="GO:0051321">
    <property type="term" value="P:meiotic cell cycle"/>
    <property type="evidence" value="ECO:0007669"/>
    <property type="project" value="TreeGrafter"/>
</dbReference>
<dbReference type="PANTHER" id="PTHR19302">
    <property type="entry name" value="GAMMA TUBULIN COMPLEX PROTEIN"/>
    <property type="match status" value="1"/>
</dbReference>
<dbReference type="CDD" id="cd22572">
    <property type="entry name" value="GCP5_NTD"/>
    <property type="match status" value="1"/>
</dbReference>
<name>A0A9Q9AQ17_9PEZI</name>
<dbReference type="Gene3D" id="1.20.120.1900">
    <property type="entry name" value="Gamma-tubulin complex, C-terminal domain"/>
    <property type="match status" value="1"/>
</dbReference>
<evidence type="ECO:0000256" key="5">
    <source>
        <dbReference type="RuleBase" id="RU363050"/>
    </source>
</evidence>
<feature type="region of interest" description="Disordered" evidence="6">
    <location>
        <begin position="152"/>
        <end position="180"/>
    </location>
</feature>
<evidence type="ECO:0000259" key="8">
    <source>
        <dbReference type="Pfam" id="PF14609"/>
    </source>
</evidence>
<dbReference type="GO" id="GO:0043015">
    <property type="term" value="F:gamma-tubulin binding"/>
    <property type="evidence" value="ECO:0007669"/>
    <property type="project" value="InterPro"/>
</dbReference>
<evidence type="ECO:0000256" key="4">
    <source>
        <dbReference type="ARBA" id="ARBA00023212"/>
    </source>
</evidence>
<evidence type="ECO:0000256" key="3">
    <source>
        <dbReference type="ARBA" id="ARBA00022701"/>
    </source>
</evidence>
<dbReference type="PANTHER" id="PTHR19302:SF33">
    <property type="entry name" value="GAMMA-TUBULIN COMPLEX COMPONENT 5"/>
    <property type="match status" value="1"/>
</dbReference>
<dbReference type="InterPro" id="IPR040457">
    <property type="entry name" value="GCP_C"/>
</dbReference>
<evidence type="ECO:0000256" key="1">
    <source>
        <dbReference type="ARBA" id="ARBA00010337"/>
    </source>
</evidence>
<dbReference type="GO" id="GO:0007020">
    <property type="term" value="P:microtubule nucleation"/>
    <property type="evidence" value="ECO:0007669"/>
    <property type="project" value="InterPro"/>
</dbReference>
<protein>
    <recommendedName>
        <fullName evidence="5">Spindle pole body component</fullName>
    </recommendedName>
</protein>
<sequence>MAHAARLDKLAEGLVIAITGRLSDDPAFRALKGQATKGLRDKSHARTNQFAVKARLDGVVEKLAVLNRDDLSDALQERIEELPSASQWSPEVLSLLLELSDRPATRTLLSHVRVDDSTEDIGPQLKWEDIIAEEPVEETGLWDDIDRGYHSSADDISDVDEDSEPTTSTAATSVDDDPSATARLHLTQPDESTISAIRQAQAGQRQDENEVEGDSTSELYLVREMLMMLHGLPTKLFPINPSTRRISISQPIKLATASNTSISDLVAGSVKTAAALNYLRGWTRSSQALIYLRAVQAAIQKLMGSFATQLSSVEQRFVGHSGSSVVSIVSVLTDVRSLAAPLIQLSSMVQVAALSTGKGQQLVMLDSLYDAACITHMSGARPSSDAIMTVFLAGLQAYLRPVAAWAVSGEHSTFGHDIPLVQAVNTDCPAGQIWSSQFVRSTKADGSPFVPRCLADHADKLFALGKSRAFLKRLQPKMADTVSTVSVDMNLPDFEPMLDLMALDGLHSFPQLLNDCLNDWISAIGEDCTPLLLASLQSEHGLSSTMAALPKVFFSADGIAFQDFADAVAKRVVVKGSGLAWNDQFMLAELARGTIGICEGVDSDCIQVSTPPGSVGSTTTSTTRALNTFSLEYNFSWPLQNITACAASATHAQVFAFLLQVHYAGNLLTRSFFYLRAAEQRLAPIVPLRQKLLCFTHVLHYFIVTTADSIHLEMLEAMNRAVDIDTMTGIWRNYDRRLQMSLLLSPKLEPVRDAITGILELSELLAKSTRENSIRALQDQFDRGLTFLIAGVRGLSRAGGEAALETLAERLEWSVH</sequence>
<dbReference type="GO" id="GO:0051011">
    <property type="term" value="F:microtubule minus-end binding"/>
    <property type="evidence" value="ECO:0007669"/>
    <property type="project" value="TreeGrafter"/>
</dbReference>
<dbReference type="EMBL" id="CP099420">
    <property type="protein sequence ID" value="USW51023.1"/>
    <property type="molecule type" value="Genomic_DNA"/>
</dbReference>
<keyword evidence="2 5" id="KW-0963">Cytoplasm</keyword>
<dbReference type="InterPro" id="IPR059169">
    <property type="entry name" value="GCP5_N_ext"/>
</dbReference>
<feature type="domain" description="Gamma tubulin complex component C-terminal" evidence="7">
    <location>
        <begin position="622"/>
        <end position="814"/>
    </location>
</feature>
<keyword evidence="3 5" id="KW-0493">Microtubule</keyword>
<dbReference type="Pfam" id="PF14609">
    <property type="entry name" value="GCP5-Mod21_N"/>
    <property type="match status" value="1"/>
</dbReference>
<proteinExistence type="inferred from homology"/>
<evidence type="ECO:0000256" key="6">
    <source>
        <dbReference type="SAM" id="MobiDB-lite"/>
    </source>
</evidence>